<comment type="caution">
    <text evidence="1">The sequence shown here is derived from an EMBL/GenBank/DDBJ whole genome shotgun (WGS) entry which is preliminary data.</text>
</comment>
<dbReference type="EMBL" id="JAIFRO010000013">
    <property type="protein sequence ID" value="MBX4336572.1"/>
    <property type="molecule type" value="Genomic_DNA"/>
</dbReference>
<evidence type="ECO:0000313" key="2">
    <source>
        <dbReference type="Proteomes" id="UP000746918"/>
    </source>
</evidence>
<gene>
    <name evidence="1" type="ORF">K3248_08240</name>
</gene>
<accession>A0ABS7I7V3</accession>
<keyword evidence="2" id="KW-1185">Reference proteome</keyword>
<name>A0ABS7I7V3_9HYPH</name>
<evidence type="ECO:0000313" key="1">
    <source>
        <dbReference type="EMBL" id="MBX4336572.1"/>
    </source>
</evidence>
<organism evidence="1 2">
    <name type="scientific">Bartonella raoultii</name>
    <dbReference type="NCBI Taxonomy" id="1457020"/>
    <lineage>
        <taxon>Bacteria</taxon>
        <taxon>Pseudomonadati</taxon>
        <taxon>Pseudomonadota</taxon>
        <taxon>Alphaproteobacteria</taxon>
        <taxon>Hyphomicrobiales</taxon>
        <taxon>Bartonellaceae</taxon>
        <taxon>Bartonella</taxon>
    </lineage>
</organism>
<reference evidence="1 2" key="1">
    <citation type="submission" date="2021-08" db="EMBL/GenBank/DDBJ databases">
        <title>Bartonella raoulti 094 sp. nov.</title>
        <authorList>
            <person name="Zgheib R."/>
            <person name="Hammoud A."/>
        </authorList>
    </citation>
    <scope>NUCLEOTIDE SEQUENCE [LARGE SCALE GENOMIC DNA]</scope>
    <source>
        <strain evidence="1 2">094</strain>
    </source>
</reference>
<protein>
    <submittedName>
        <fullName evidence="1">Uncharacterized protein</fullName>
    </submittedName>
</protein>
<dbReference type="Proteomes" id="UP000746918">
    <property type="component" value="Unassembled WGS sequence"/>
</dbReference>
<dbReference type="Gene3D" id="1.20.5.170">
    <property type="match status" value="1"/>
</dbReference>
<sequence length="106" mass="11850">MEAINGSQLYSLNQTVAQYFGGGAKYEEGKWQAPSFTLKSFKDGKEDGTKTYHNVADAFSDIDSNFTNVVNNFTDQVTNITQEVQGDALLWDQKSKALSPSMEKRR</sequence>
<dbReference type="RefSeq" id="WP_220717859.1">
    <property type="nucleotide sequence ID" value="NZ_JAIFRO010000013.1"/>
</dbReference>
<proteinExistence type="predicted"/>